<keyword evidence="3" id="KW-0146">Chitin degradation</keyword>
<keyword evidence="4" id="KW-1015">Disulfide bond</keyword>
<sequence length="245" mass="27015">MSTYWGQRSNEGSLQEFCDTGAVKHLCHSKHRNPACQRRGVKLHLSLGGNGTQTLCSPDDASQVAEYLWKTYLAPGTTGPLGDAPLDGIDFSNVSPSPYWDDLVRALAEFNSPQKKVYLSAWATCSYPDPVLGKAIDTGLFDYIWLNYYQNPECGCDTGISCVLASWFKWSCSLPAGKLLFFNLGTCFLSQVFTAISYSPNYGGFLALVHHFNDIKNIYQVRCSQQSLYSEGSLASVRGLNNMVA</sequence>
<reference evidence="8" key="1">
    <citation type="submission" date="2020-06" db="EMBL/GenBank/DDBJ databases">
        <authorList>
            <person name="Li T."/>
            <person name="Hu X."/>
            <person name="Zhang T."/>
            <person name="Song X."/>
            <person name="Zhang H."/>
            <person name="Dai N."/>
            <person name="Sheng W."/>
            <person name="Hou X."/>
            <person name="Wei L."/>
        </authorList>
    </citation>
    <scope>NUCLEOTIDE SEQUENCE</scope>
    <source>
        <strain evidence="8">G02</strain>
        <tissue evidence="8">Leaf</tissue>
    </source>
</reference>
<dbReference type="AlphaFoldDB" id="A0AAW2TI55"/>
<keyword evidence="2" id="KW-0732">Signal</keyword>
<dbReference type="InterPro" id="IPR050542">
    <property type="entry name" value="Glycosyl_Hydrlase18_Chitinase"/>
</dbReference>
<proteinExistence type="predicted"/>
<dbReference type="InterPro" id="IPR017853">
    <property type="entry name" value="GH"/>
</dbReference>
<dbReference type="PANTHER" id="PTHR45708">
    <property type="entry name" value="ENDOCHITINASE"/>
    <property type="match status" value="1"/>
</dbReference>
<organism evidence="8">
    <name type="scientific">Sesamum radiatum</name>
    <name type="common">Black benniseed</name>
    <dbReference type="NCBI Taxonomy" id="300843"/>
    <lineage>
        <taxon>Eukaryota</taxon>
        <taxon>Viridiplantae</taxon>
        <taxon>Streptophyta</taxon>
        <taxon>Embryophyta</taxon>
        <taxon>Tracheophyta</taxon>
        <taxon>Spermatophyta</taxon>
        <taxon>Magnoliopsida</taxon>
        <taxon>eudicotyledons</taxon>
        <taxon>Gunneridae</taxon>
        <taxon>Pentapetalae</taxon>
        <taxon>asterids</taxon>
        <taxon>lamiids</taxon>
        <taxon>Lamiales</taxon>
        <taxon>Pedaliaceae</taxon>
        <taxon>Sesamum</taxon>
    </lineage>
</organism>
<evidence type="ECO:0000256" key="2">
    <source>
        <dbReference type="ARBA" id="ARBA00022729"/>
    </source>
</evidence>
<comment type="catalytic activity">
    <reaction evidence="1">
        <text>Random endo-hydrolysis of N-acetyl-beta-D-glucosaminide (1-&gt;4)-beta-linkages in chitin and chitodextrins.</text>
        <dbReference type="EC" id="3.2.1.14"/>
    </reaction>
</comment>
<protein>
    <submittedName>
        <fullName evidence="8">Hevamine-A</fullName>
    </submittedName>
</protein>
<evidence type="ECO:0000259" key="7">
    <source>
        <dbReference type="PROSITE" id="PS51910"/>
    </source>
</evidence>
<comment type="caution">
    <text evidence="8">The sequence shown here is derived from an EMBL/GenBank/DDBJ whole genome shotgun (WGS) entry which is preliminary data.</text>
</comment>
<evidence type="ECO:0000256" key="4">
    <source>
        <dbReference type="ARBA" id="ARBA00023157"/>
    </source>
</evidence>
<name>A0AAW2TI55_SESRA</name>
<dbReference type="GO" id="GO:0000272">
    <property type="term" value="P:polysaccharide catabolic process"/>
    <property type="evidence" value="ECO:0007669"/>
    <property type="project" value="UniProtKB-KW"/>
</dbReference>
<dbReference type="Gene3D" id="3.20.20.80">
    <property type="entry name" value="Glycosidases"/>
    <property type="match status" value="1"/>
</dbReference>
<evidence type="ECO:0000313" key="8">
    <source>
        <dbReference type="EMBL" id="KAL0403201.1"/>
    </source>
</evidence>
<accession>A0AAW2TI55</accession>
<reference evidence="8" key="2">
    <citation type="journal article" date="2024" name="Plant">
        <title>Genomic evolution and insights into agronomic trait innovations of Sesamum species.</title>
        <authorList>
            <person name="Miao H."/>
            <person name="Wang L."/>
            <person name="Qu L."/>
            <person name="Liu H."/>
            <person name="Sun Y."/>
            <person name="Le M."/>
            <person name="Wang Q."/>
            <person name="Wei S."/>
            <person name="Zheng Y."/>
            <person name="Lin W."/>
            <person name="Duan Y."/>
            <person name="Cao H."/>
            <person name="Xiong S."/>
            <person name="Wang X."/>
            <person name="Wei L."/>
            <person name="Li C."/>
            <person name="Ma Q."/>
            <person name="Ju M."/>
            <person name="Zhao R."/>
            <person name="Li G."/>
            <person name="Mu C."/>
            <person name="Tian Q."/>
            <person name="Mei H."/>
            <person name="Zhang T."/>
            <person name="Gao T."/>
            <person name="Zhang H."/>
        </authorList>
    </citation>
    <scope>NUCLEOTIDE SEQUENCE</scope>
    <source>
        <strain evidence="8">G02</strain>
    </source>
</reference>
<dbReference type="PROSITE" id="PS51910">
    <property type="entry name" value="GH18_2"/>
    <property type="match status" value="1"/>
</dbReference>
<evidence type="ECO:0000256" key="5">
    <source>
        <dbReference type="ARBA" id="ARBA00023277"/>
    </source>
</evidence>
<evidence type="ECO:0000256" key="6">
    <source>
        <dbReference type="ARBA" id="ARBA00023326"/>
    </source>
</evidence>
<dbReference type="EMBL" id="JACGWJ010000008">
    <property type="protein sequence ID" value="KAL0403201.1"/>
    <property type="molecule type" value="Genomic_DNA"/>
</dbReference>
<dbReference type="GO" id="GO:0005576">
    <property type="term" value="C:extracellular region"/>
    <property type="evidence" value="ECO:0007669"/>
    <property type="project" value="TreeGrafter"/>
</dbReference>
<dbReference type="GO" id="GO:0008843">
    <property type="term" value="F:endochitinase activity"/>
    <property type="evidence" value="ECO:0007669"/>
    <property type="project" value="UniProtKB-EC"/>
</dbReference>
<dbReference type="SUPFAM" id="SSF51445">
    <property type="entry name" value="(Trans)glycosidases"/>
    <property type="match status" value="1"/>
</dbReference>
<feature type="domain" description="GH18" evidence="7">
    <location>
        <begin position="1"/>
        <end position="245"/>
    </location>
</feature>
<evidence type="ECO:0000256" key="3">
    <source>
        <dbReference type="ARBA" id="ARBA00023024"/>
    </source>
</evidence>
<gene>
    <name evidence="8" type="ORF">Sradi_1960900</name>
</gene>
<dbReference type="GO" id="GO:0006032">
    <property type="term" value="P:chitin catabolic process"/>
    <property type="evidence" value="ECO:0007669"/>
    <property type="project" value="UniProtKB-KW"/>
</dbReference>
<evidence type="ECO:0000256" key="1">
    <source>
        <dbReference type="ARBA" id="ARBA00000822"/>
    </source>
</evidence>
<keyword evidence="5" id="KW-0119">Carbohydrate metabolism</keyword>
<keyword evidence="6" id="KW-0624">Polysaccharide degradation</keyword>
<dbReference type="PANTHER" id="PTHR45708:SF22">
    <property type="entry name" value="ACIDIC ENDOCHITINASE"/>
    <property type="match status" value="1"/>
</dbReference>
<dbReference type="InterPro" id="IPR001223">
    <property type="entry name" value="Glyco_hydro18_cat"/>
</dbReference>